<feature type="domain" description="Exonuclease VII large subunit C-terminal" evidence="7">
    <location>
        <begin position="141"/>
        <end position="474"/>
    </location>
</feature>
<gene>
    <name evidence="5 9" type="primary">xseA</name>
    <name evidence="9" type="ORF">K8U80_02940</name>
</gene>
<keyword evidence="2 5" id="KW-0540">Nuclease</keyword>
<evidence type="ECO:0000259" key="7">
    <source>
        <dbReference type="Pfam" id="PF02601"/>
    </source>
</evidence>
<keyword evidence="1 5" id="KW-0963">Cytoplasm</keyword>
<dbReference type="EC" id="3.1.11.6" evidence="5"/>
<comment type="subcellular location">
    <subcellularLocation>
        <location evidence="5 6">Cytoplasm</location>
    </subcellularLocation>
</comment>
<evidence type="ECO:0000313" key="9">
    <source>
        <dbReference type="EMBL" id="HJG30334.1"/>
    </source>
</evidence>
<proteinExistence type="inferred from homology"/>
<evidence type="ECO:0000256" key="1">
    <source>
        <dbReference type="ARBA" id="ARBA00022490"/>
    </source>
</evidence>
<dbReference type="Pfam" id="PF13742">
    <property type="entry name" value="tRNA_anti_2"/>
    <property type="match status" value="1"/>
</dbReference>
<evidence type="ECO:0000256" key="6">
    <source>
        <dbReference type="RuleBase" id="RU004355"/>
    </source>
</evidence>
<dbReference type="InterPro" id="IPR020579">
    <property type="entry name" value="Exonuc_VII_lsu_C"/>
</dbReference>
<comment type="catalytic activity">
    <reaction evidence="5 6">
        <text>Exonucleolytic cleavage in either 5'- to 3'- or 3'- to 5'-direction to yield nucleoside 5'-phosphates.</text>
        <dbReference type="EC" id="3.1.11.6"/>
    </reaction>
</comment>
<dbReference type="InterPro" id="IPR025824">
    <property type="entry name" value="OB-fold_nuc-bd_dom"/>
</dbReference>
<dbReference type="PANTHER" id="PTHR30008:SF0">
    <property type="entry name" value="EXODEOXYRIBONUCLEASE 7 LARGE SUBUNIT"/>
    <property type="match status" value="1"/>
</dbReference>
<dbReference type="NCBIfam" id="TIGR00237">
    <property type="entry name" value="xseA"/>
    <property type="match status" value="1"/>
</dbReference>
<dbReference type="AlphaFoldDB" id="A0A921IP85"/>
<reference evidence="9" key="1">
    <citation type="journal article" date="2021" name="PeerJ">
        <title>Extensive microbial diversity within the chicken gut microbiome revealed by metagenomics and culture.</title>
        <authorList>
            <person name="Gilroy R."/>
            <person name="Ravi A."/>
            <person name="Getino M."/>
            <person name="Pursley I."/>
            <person name="Horton D.L."/>
            <person name="Alikhan N.F."/>
            <person name="Baker D."/>
            <person name="Gharbi K."/>
            <person name="Hall N."/>
            <person name="Watson M."/>
            <person name="Adriaenssens E.M."/>
            <person name="Foster-Nyarko E."/>
            <person name="Jarju S."/>
            <person name="Secka A."/>
            <person name="Antonio M."/>
            <person name="Oren A."/>
            <person name="Chaudhuri R.R."/>
            <person name="La Ragione R."/>
            <person name="Hildebrand F."/>
            <person name="Pallen M.J."/>
        </authorList>
    </citation>
    <scope>NUCLEOTIDE SEQUENCE</scope>
    <source>
        <strain evidence="9">ChiGjej2B2-7701</strain>
    </source>
</reference>
<dbReference type="EMBL" id="DYVF01000022">
    <property type="protein sequence ID" value="HJG30334.1"/>
    <property type="molecule type" value="Genomic_DNA"/>
</dbReference>
<evidence type="ECO:0000256" key="4">
    <source>
        <dbReference type="ARBA" id="ARBA00022839"/>
    </source>
</evidence>
<evidence type="ECO:0000256" key="2">
    <source>
        <dbReference type="ARBA" id="ARBA00022722"/>
    </source>
</evidence>
<comment type="function">
    <text evidence="5">Bidirectionally degrades single-stranded DNA into large acid-insoluble oligonucleotides, which are then degraded further into small acid-soluble oligonucleotides.</text>
</comment>
<dbReference type="Pfam" id="PF02601">
    <property type="entry name" value="Exonuc_VII_L"/>
    <property type="match status" value="1"/>
</dbReference>
<evidence type="ECO:0000256" key="3">
    <source>
        <dbReference type="ARBA" id="ARBA00022801"/>
    </source>
</evidence>
<sequence>MPGWNLTGTAPRAQGASEGDEALSVSQAVEMAASALDALPLLTVIGEVTGFRGPNARSGHCYFQIKDDACAVDCIIWRGSYAKRSFELRDGMQVQFTGNFNLYKATGRMSFVAKSFTLAGEGLLRQQVAALAEKLRLEGLCDDARKRRIPVFCTRVAVVTSLSGAVIDDVKRTLRRRNPLVELICVGAKVQGDGAPAELIEGLARAAAIDPAPDCILLVRGGGSFEDLMTFNDEALARAVASCPVPVVTGIGHEPDTSICDMVSDRRCSTPTAAAESVAPAMSDLVDVLDARERRMVTALTGTVRAASSDVAALRERADRAFGGYMSRLAMALDAAAARPCLRDPAWMVDRRLADLEQSADRLGGAAAHAQERFEAALARLAPRLSATASSFAVREHELALASSRLGNEGRALLSGLRSELGARAASLDALSPLKVLARGYSIAYGPSGVVTSAADVKSDDELLIRLADGDVRARALSVEMDNGDARPCATQDWR</sequence>
<dbReference type="PANTHER" id="PTHR30008">
    <property type="entry name" value="EXODEOXYRIBONUCLEASE 7 LARGE SUBUNIT"/>
    <property type="match status" value="1"/>
</dbReference>
<evidence type="ECO:0000313" key="10">
    <source>
        <dbReference type="Proteomes" id="UP000746751"/>
    </source>
</evidence>
<evidence type="ECO:0000256" key="5">
    <source>
        <dbReference type="HAMAP-Rule" id="MF_00378"/>
    </source>
</evidence>
<dbReference type="Proteomes" id="UP000746751">
    <property type="component" value="Unassembled WGS sequence"/>
</dbReference>
<dbReference type="HAMAP" id="MF_00378">
    <property type="entry name" value="Exonuc_7_L"/>
    <property type="match status" value="1"/>
</dbReference>
<dbReference type="GO" id="GO:0005737">
    <property type="term" value="C:cytoplasm"/>
    <property type="evidence" value="ECO:0007669"/>
    <property type="project" value="UniProtKB-SubCell"/>
</dbReference>
<dbReference type="GO" id="GO:0003676">
    <property type="term" value="F:nucleic acid binding"/>
    <property type="evidence" value="ECO:0007669"/>
    <property type="project" value="InterPro"/>
</dbReference>
<name>A0A921IP85_9ACTN</name>
<accession>A0A921IP85</accession>
<reference evidence="9" key="2">
    <citation type="submission" date="2021-09" db="EMBL/GenBank/DDBJ databases">
        <authorList>
            <person name="Gilroy R."/>
        </authorList>
    </citation>
    <scope>NUCLEOTIDE SEQUENCE</scope>
    <source>
        <strain evidence="9">ChiGjej2B2-7701</strain>
    </source>
</reference>
<keyword evidence="3 5" id="KW-0378">Hydrolase</keyword>
<dbReference type="CDD" id="cd04489">
    <property type="entry name" value="ExoVII_LU_OBF"/>
    <property type="match status" value="1"/>
</dbReference>
<dbReference type="GO" id="GO:0006308">
    <property type="term" value="P:DNA catabolic process"/>
    <property type="evidence" value="ECO:0007669"/>
    <property type="project" value="UniProtKB-UniRule"/>
</dbReference>
<comment type="subunit">
    <text evidence="5">Heterooligomer composed of large and small subunits.</text>
</comment>
<keyword evidence="4 5" id="KW-0269">Exonuclease</keyword>
<dbReference type="GO" id="GO:0009318">
    <property type="term" value="C:exodeoxyribonuclease VII complex"/>
    <property type="evidence" value="ECO:0007669"/>
    <property type="project" value="UniProtKB-UniRule"/>
</dbReference>
<dbReference type="InterPro" id="IPR003753">
    <property type="entry name" value="Exonuc_VII_L"/>
</dbReference>
<comment type="similarity">
    <text evidence="5 6">Belongs to the XseA family.</text>
</comment>
<feature type="domain" description="OB-fold nucleic acid binding" evidence="8">
    <location>
        <begin position="23"/>
        <end position="115"/>
    </location>
</feature>
<dbReference type="GO" id="GO:0008855">
    <property type="term" value="F:exodeoxyribonuclease VII activity"/>
    <property type="evidence" value="ECO:0007669"/>
    <property type="project" value="UniProtKB-UniRule"/>
</dbReference>
<evidence type="ECO:0000259" key="8">
    <source>
        <dbReference type="Pfam" id="PF13742"/>
    </source>
</evidence>
<protein>
    <recommendedName>
        <fullName evidence="5">Exodeoxyribonuclease 7 large subunit</fullName>
        <ecNumber evidence="5">3.1.11.6</ecNumber>
    </recommendedName>
    <alternativeName>
        <fullName evidence="5">Exodeoxyribonuclease VII large subunit</fullName>
        <shortName evidence="5">Exonuclease VII large subunit</shortName>
    </alternativeName>
</protein>
<comment type="caution">
    <text evidence="9">The sequence shown here is derived from an EMBL/GenBank/DDBJ whole genome shotgun (WGS) entry which is preliminary data.</text>
</comment>
<organism evidence="9 10">
    <name type="scientific">Collinsella ihumii</name>
    <dbReference type="NCBI Taxonomy" id="1720204"/>
    <lineage>
        <taxon>Bacteria</taxon>
        <taxon>Bacillati</taxon>
        <taxon>Actinomycetota</taxon>
        <taxon>Coriobacteriia</taxon>
        <taxon>Coriobacteriales</taxon>
        <taxon>Coriobacteriaceae</taxon>
        <taxon>Collinsella</taxon>
    </lineage>
</organism>